<sequence length="408" mass="45611">MTSGSVNQPDEKAMAYATQPDWTPQEEAKAKRKLDLHVVSVLTLGFFCLQLDRGNIANAITDNFMEDVGIDQNQFNVGQQLLSLGIVLFEIPSNMILYRVGPGKWLTLQLFLFGLFGAASSKLLAYGILYMRGVGGKPGWFWLFVLMGLFTILVGCLFGLVFPDSFKQPYCPFSPGRRVFTERELYILNTRVILDDPLKGHKKKHIDRKAFKKAFTDWRIIVHVAITVLNNGPQRGFDTYSPSIIRSFGFEGLTSNALASVGLFLQIPVSFSFSYVSDHFNKRGPTVIAGVGCHLLGYVMNRIFTEMPANMRGVKYFGVIWTQIMVMAGNIAGIYGAQIFREEDNPLYRRGFNIGIGILATSCCLAIVRYIDSKFLIRRQKRAEAASQETIEAANSSVQEDLNTGKTE</sequence>
<gene>
    <name evidence="7" type="ORF">UCDDA912_g00351</name>
</gene>
<dbReference type="PANTHER" id="PTHR43791">
    <property type="entry name" value="PERMEASE-RELATED"/>
    <property type="match status" value="1"/>
</dbReference>
<keyword evidence="2" id="KW-0813">Transport</keyword>
<feature type="transmembrane region" description="Helical" evidence="6">
    <location>
        <begin position="253"/>
        <end position="275"/>
    </location>
</feature>
<evidence type="ECO:0000256" key="1">
    <source>
        <dbReference type="ARBA" id="ARBA00004141"/>
    </source>
</evidence>
<proteinExistence type="predicted"/>
<keyword evidence="3 6" id="KW-0812">Transmembrane</keyword>
<dbReference type="SUPFAM" id="SSF103473">
    <property type="entry name" value="MFS general substrate transporter"/>
    <property type="match status" value="1"/>
</dbReference>
<keyword evidence="5 6" id="KW-0472">Membrane</keyword>
<feature type="transmembrane region" description="Helical" evidence="6">
    <location>
        <begin position="352"/>
        <end position="371"/>
    </location>
</feature>
<dbReference type="GO" id="GO:0022857">
    <property type="term" value="F:transmembrane transporter activity"/>
    <property type="evidence" value="ECO:0007669"/>
    <property type="project" value="InterPro"/>
</dbReference>
<dbReference type="OrthoDB" id="2985014at2759"/>
<dbReference type="AlphaFoldDB" id="A0A0G2FZT9"/>
<keyword evidence="4 6" id="KW-1133">Transmembrane helix</keyword>
<dbReference type="Proteomes" id="UP000034680">
    <property type="component" value="Unassembled WGS sequence"/>
</dbReference>
<dbReference type="InterPro" id="IPR036259">
    <property type="entry name" value="MFS_trans_sf"/>
</dbReference>
<evidence type="ECO:0000256" key="6">
    <source>
        <dbReference type="SAM" id="Phobius"/>
    </source>
</evidence>
<evidence type="ECO:0000256" key="2">
    <source>
        <dbReference type="ARBA" id="ARBA00022448"/>
    </source>
</evidence>
<reference evidence="7 8" key="2">
    <citation type="submission" date="2015-05" db="EMBL/GenBank/DDBJ databases">
        <authorList>
            <person name="Morales-Cruz A."/>
            <person name="Amrine K.C."/>
            <person name="Cantu D."/>
        </authorList>
    </citation>
    <scope>NUCLEOTIDE SEQUENCE [LARGE SCALE GENOMIC DNA]</scope>
    <source>
        <strain evidence="7">DA912</strain>
    </source>
</reference>
<reference evidence="7 8" key="1">
    <citation type="submission" date="2015-05" db="EMBL/GenBank/DDBJ databases">
        <title>Distinctive expansion of gene families associated with plant cell wall degradation and secondary metabolism in the genomes of grapevine trunk pathogens.</title>
        <authorList>
            <person name="Lawrence D.P."/>
            <person name="Travadon R."/>
            <person name="Rolshausen P.E."/>
            <person name="Baumgartner K."/>
        </authorList>
    </citation>
    <scope>NUCLEOTIDE SEQUENCE [LARGE SCALE GENOMIC DNA]</scope>
    <source>
        <strain evidence="7">DA912</strain>
    </source>
</reference>
<evidence type="ECO:0000313" key="8">
    <source>
        <dbReference type="Proteomes" id="UP000034680"/>
    </source>
</evidence>
<evidence type="ECO:0000256" key="4">
    <source>
        <dbReference type="ARBA" id="ARBA00022989"/>
    </source>
</evidence>
<dbReference type="Gene3D" id="1.20.1250.20">
    <property type="entry name" value="MFS general substrate transporter like domains"/>
    <property type="match status" value="2"/>
</dbReference>
<protein>
    <submittedName>
        <fullName evidence="7">Putative alternative sulfate transporter</fullName>
    </submittedName>
</protein>
<accession>A0A0G2FZT9</accession>
<comment type="caution">
    <text evidence="7">The sequence shown here is derived from an EMBL/GenBank/DDBJ whole genome shotgun (WGS) entry which is preliminary data.</text>
</comment>
<evidence type="ECO:0000256" key="5">
    <source>
        <dbReference type="ARBA" id="ARBA00023136"/>
    </source>
</evidence>
<dbReference type="EMBL" id="LCUC01000014">
    <property type="protein sequence ID" value="KKY39647.1"/>
    <property type="molecule type" value="Genomic_DNA"/>
</dbReference>
<feature type="transmembrane region" description="Helical" evidence="6">
    <location>
        <begin position="287"/>
        <end position="304"/>
    </location>
</feature>
<feature type="transmembrane region" description="Helical" evidence="6">
    <location>
        <begin position="316"/>
        <end position="340"/>
    </location>
</feature>
<feature type="transmembrane region" description="Helical" evidence="6">
    <location>
        <begin position="110"/>
        <end position="129"/>
    </location>
</feature>
<feature type="transmembrane region" description="Helical" evidence="6">
    <location>
        <begin position="141"/>
        <end position="162"/>
    </location>
</feature>
<dbReference type="InterPro" id="IPR011701">
    <property type="entry name" value="MFS"/>
</dbReference>
<dbReference type="GO" id="GO:0016020">
    <property type="term" value="C:membrane"/>
    <property type="evidence" value="ECO:0007669"/>
    <property type="project" value="UniProtKB-SubCell"/>
</dbReference>
<keyword evidence="8" id="KW-1185">Reference proteome</keyword>
<evidence type="ECO:0000256" key="3">
    <source>
        <dbReference type="ARBA" id="ARBA00022692"/>
    </source>
</evidence>
<dbReference type="Pfam" id="PF07690">
    <property type="entry name" value="MFS_1"/>
    <property type="match status" value="1"/>
</dbReference>
<dbReference type="PANTHER" id="PTHR43791:SF32">
    <property type="entry name" value="MAJOR FACILITATOR SUPERFAMILY (MFS) PROFILE DOMAIN-CONTAINING PROTEIN"/>
    <property type="match status" value="1"/>
</dbReference>
<comment type="subcellular location">
    <subcellularLocation>
        <location evidence="1">Membrane</location>
        <topology evidence="1">Multi-pass membrane protein</topology>
    </subcellularLocation>
</comment>
<organism evidence="7 8">
    <name type="scientific">Diaporthe ampelina</name>
    <dbReference type="NCBI Taxonomy" id="1214573"/>
    <lineage>
        <taxon>Eukaryota</taxon>
        <taxon>Fungi</taxon>
        <taxon>Dikarya</taxon>
        <taxon>Ascomycota</taxon>
        <taxon>Pezizomycotina</taxon>
        <taxon>Sordariomycetes</taxon>
        <taxon>Sordariomycetidae</taxon>
        <taxon>Diaporthales</taxon>
        <taxon>Diaporthaceae</taxon>
        <taxon>Diaporthe</taxon>
    </lineage>
</organism>
<name>A0A0G2FZT9_9PEZI</name>
<evidence type="ECO:0000313" key="7">
    <source>
        <dbReference type="EMBL" id="KKY39647.1"/>
    </source>
</evidence>